<dbReference type="AlphaFoldDB" id="A0A8H5HX89"/>
<dbReference type="Proteomes" id="UP000518752">
    <property type="component" value="Unassembled WGS sequence"/>
</dbReference>
<organism evidence="1 2">
    <name type="scientific">Collybiopsis confluens</name>
    <dbReference type="NCBI Taxonomy" id="2823264"/>
    <lineage>
        <taxon>Eukaryota</taxon>
        <taxon>Fungi</taxon>
        <taxon>Dikarya</taxon>
        <taxon>Basidiomycota</taxon>
        <taxon>Agaricomycotina</taxon>
        <taxon>Agaricomycetes</taxon>
        <taxon>Agaricomycetidae</taxon>
        <taxon>Agaricales</taxon>
        <taxon>Marasmiineae</taxon>
        <taxon>Omphalotaceae</taxon>
        <taxon>Collybiopsis</taxon>
    </lineage>
</organism>
<dbReference type="EMBL" id="JAACJN010000011">
    <property type="protein sequence ID" value="KAF5391127.1"/>
    <property type="molecule type" value="Genomic_DNA"/>
</dbReference>
<dbReference type="InterPro" id="IPR008949">
    <property type="entry name" value="Isoprenoid_synthase_dom_sf"/>
</dbReference>
<gene>
    <name evidence="1" type="ORF">D9757_003044</name>
</gene>
<reference evidence="1 2" key="1">
    <citation type="journal article" date="2020" name="ISME J.">
        <title>Uncovering the hidden diversity of litter-decomposition mechanisms in mushroom-forming fungi.</title>
        <authorList>
            <person name="Floudas D."/>
            <person name="Bentzer J."/>
            <person name="Ahren D."/>
            <person name="Johansson T."/>
            <person name="Persson P."/>
            <person name="Tunlid A."/>
        </authorList>
    </citation>
    <scope>NUCLEOTIDE SEQUENCE [LARGE SCALE GENOMIC DNA]</scope>
    <source>
        <strain evidence="1 2">CBS 406.79</strain>
    </source>
</reference>
<name>A0A8H5HX89_9AGAR</name>
<proteinExistence type="predicted"/>
<evidence type="ECO:0000313" key="1">
    <source>
        <dbReference type="EMBL" id="KAF5391127.1"/>
    </source>
</evidence>
<accession>A0A8H5HX89</accession>
<evidence type="ECO:0000313" key="2">
    <source>
        <dbReference type="Proteomes" id="UP000518752"/>
    </source>
</evidence>
<protein>
    <submittedName>
        <fullName evidence="1">Uncharacterized protein</fullName>
    </submittedName>
</protein>
<keyword evidence="2" id="KW-1185">Reference proteome</keyword>
<sequence length="157" mass="17149">MVTLTPVTIPDAQGIKKIKAAVLDTMKILDIDPKKLLPFETTPTFQPFVAECVEEARKRGYLGEGNDNAFKEKHVHIGAAVGHYTYLHHKNTPSHDLAVLSSLLMAFYYCVDDYCFEAESVAGYGSRLASGQSQLEKGLDDLVSVSAELELTGIQSG</sequence>
<comment type="caution">
    <text evidence="1">The sequence shown here is derived from an EMBL/GenBank/DDBJ whole genome shotgun (WGS) entry which is preliminary data.</text>
</comment>
<dbReference type="OrthoDB" id="2998174at2759"/>
<dbReference type="Gene3D" id="1.10.600.10">
    <property type="entry name" value="Farnesyl Diphosphate Synthase"/>
    <property type="match status" value="1"/>
</dbReference>